<dbReference type="PANTHER" id="PTHR30353">
    <property type="entry name" value="INNER MEMBRANE PROTEIN DEDA-RELATED"/>
    <property type="match status" value="1"/>
</dbReference>
<evidence type="ECO:0000256" key="7">
    <source>
        <dbReference type="RuleBase" id="RU367016"/>
    </source>
</evidence>
<dbReference type="EMBL" id="JAVDYC010000001">
    <property type="protein sequence ID" value="MDR7323696.1"/>
    <property type="molecule type" value="Genomic_DNA"/>
</dbReference>
<evidence type="ECO:0000256" key="8">
    <source>
        <dbReference type="SAM" id="Coils"/>
    </source>
</evidence>
<dbReference type="InterPro" id="IPR032818">
    <property type="entry name" value="DedA-like"/>
</dbReference>
<gene>
    <name evidence="11" type="ORF">J2S44_003946</name>
</gene>
<keyword evidence="3 7" id="KW-1003">Cell membrane</keyword>
<feature type="domain" description="VTT" evidence="10">
    <location>
        <begin position="49"/>
        <end position="184"/>
    </location>
</feature>
<evidence type="ECO:0000256" key="9">
    <source>
        <dbReference type="SAM" id="MobiDB-lite"/>
    </source>
</evidence>
<dbReference type="RefSeq" id="WP_310416007.1">
    <property type="nucleotide sequence ID" value="NZ_JAVDYC010000001.1"/>
</dbReference>
<dbReference type="PANTHER" id="PTHR30353:SF0">
    <property type="entry name" value="TRANSMEMBRANE PROTEIN"/>
    <property type="match status" value="1"/>
</dbReference>
<proteinExistence type="inferred from homology"/>
<evidence type="ECO:0000259" key="10">
    <source>
        <dbReference type="Pfam" id="PF09335"/>
    </source>
</evidence>
<organism evidence="11 12">
    <name type="scientific">Catenuloplanes niger</name>
    <dbReference type="NCBI Taxonomy" id="587534"/>
    <lineage>
        <taxon>Bacteria</taxon>
        <taxon>Bacillati</taxon>
        <taxon>Actinomycetota</taxon>
        <taxon>Actinomycetes</taxon>
        <taxon>Micromonosporales</taxon>
        <taxon>Micromonosporaceae</taxon>
        <taxon>Catenuloplanes</taxon>
    </lineage>
</organism>
<evidence type="ECO:0000256" key="6">
    <source>
        <dbReference type="ARBA" id="ARBA00023136"/>
    </source>
</evidence>
<dbReference type="Pfam" id="PF09335">
    <property type="entry name" value="VTT_dom"/>
    <property type="match status" value="1"/>
</dbReference>
<accession>A0AAE4CS43</accession>
<dbReference type="InterPro" id="IPR032816">
    <property type="entry name" value="VTT_dom"/>
</dbReference>
<keyword evidence="4 7" id="KW-0812">Transmembrane</keyword>
<feature type="compositionally biased region" description="Gly residues" evidence="9">
    <location>
        <begin position="278"/>
        <end position="290"/>
    </location>
</feature>
<evidence type="ECO:0000256" key="2">
    <source>
        <dbReference type="ARBA" id="ARBA00010792"/>
    </source>
</evidence>
<evidence type="ECO:0000313" key="11">
    <source>
        <dbReference type="EMBL" id="MDR7323696.1"/>
    </source>
</evidence>
<dbReference type="AlphaFoldDB" id="A0AAE4CS43"/>
<reference evidence="11 12" key="1">
    <citation type="submission" date="2023-07" db="EMBL/GenBank/DDBJ databases">
        <title>Sequencing the genomes of 1000 actinobacteria strains.</title>
        <authorList>
            <person name="Klenk H.-P."/>
        </authorList>
    </citation>
    <scope>NUCLEOTIDE SEQUENCE [LARGE SCALE GENOMIC DNA]</scope>
    <source>
        <strain evidence="11 12">DSM 44711</strain>
    </source>
</reference>
<sequence>MDNADNARLIVDNLALNPLDPKELITAVGLVGIWGILFAETGLLVGFFFPGDSLLFLAGVAASTVAEQIFGEGVSLSLPGLLIGAPIAAIVGAQLGHWLGAKYGRRMFERPESKLFKKEYVDKAEFYFNKYGPAKAVVLARFIPIVRTFLNPVAGMLGMPAKTFFLWNVVGAILWTDGIILAGYLLAAQIIKVIDPEDIDHYLLPVVVLIVLISVLPVFFEFFRERRAKAKEAEAHARAAEAEARIVEAEANIVEAVEHVVEAATQQIPAVSDQHRPGQGGGQVYGGGTYGSTDNRR</sequence>
<dbReference type="Proteomes" id="UP001183629">
    <property type="component" value="Unassembled WGS sequence"/>
</dbReference>
<feature type="transmembrane region" description="Helical" evidence="7">
    <location>
        <begin position="202"/>
        <end position="223"/>
    </location>
</feature>
<evidence type="ECO:0000256" key="5">
    <source>
        <dbReference type="ARBA" id="ARBA00022989"/>
    </source>
</evidence>
<comment type="subcellular location">
    <subcellularLocation>
        <location evidence="1 7">Cell membrane</location>
        <topology evidence="1 7">Multi-pass membrane protein</topology>
    </subcellularLocation>
</comment>
<comment type="similarity">
    <text evidence="2 7">Belongs to the DedA family.</text>
</comment>
<keyword evidence="5 7" id="KW-1133">Transmembrane helix</keyword>
<feature type="transmembrane region" description="Helical" evidence="7">
    <location>
        <begin position="24"/>
        <end position="47"/>
    </location>
</feature>
<evidence type="ECO:0000256" key="1">
    <source>
        <dbReference type="ARBA" id="ARBA00004651"/>
    </source>
</evidence>
<evidence type="ECO:0000313" key="12">
    <source>
        <dbReference type="Proteomes" id="UP001183629"/>
    </source>
</evidence>
<feature type="coiled-coil region" evidence="8">
    <location>
        <begin position="223"/>
        <end position="259"/>
    </location>
</feature>
<feature type="transmembrane region" description="Helical" evidence="7">
    <location>
        <begin position="76"/>
        <end position="100"/>
    </location>
</feature>
<comment type="caution">
    <text evidence="11">The sequence shown here is derived from an EMBL/GenBank/DDBJ whole genome shotgun (WGS) entry which is preliminary data.</text>
</comment>
<keyword evidence="8" id="KW-0175">Coiled coil</keyword>
<keyword evidence="12" id="KW-1185">Reference proteome</keyword>
<name>A0AAE4CS43_9ACTN</name>
<feature type="region of interest" description="Disordered" evidence="9">
    <location>
        <begin position="271"/>
        <end position="297"/>
    </location>
</feature>
<protein>
    <submittedName>
        <fullName evidence="11">Membrane-associated protein</fullName>
    </submittedName>
</protein>
<evidence type="ECO:0000256" key="4">
    <source>
        <dbReference type="ARBA" id="ARBA00022692"/>
    </source>
</evidence>
<feature type="transmembrane region" description="Helical" evidence="7">
    <location>
        <begin position="165"/>
        <end position="190"/>
    </location>
</feature>
<evidence type="ECO:0000256" key="3">
    <source>
        <dbReference type="ARBA" id="ARBA00022475"/>
    </source>
</evidence>
<keyword evidence="6 7" id="KW-0472">Membrane</keyword>
<dbReference type="GO" id="GO:0005886">
    <property type="term" value="C:plasma membrane"/>
    <property type="evidence" value="ECO:0007669"/>
    <property type="project" value="UniProtKB-SubCell"/>
</dbReference>